<dbReference type="InterPro" id="IPR003594">
    <property type="entry name" value="HATPase_dom"/>
</dbReference>
<dbReference type="PANTHER" id="PTHR24421:SF61">
    <property type="entry name" value="OXYGEN SENSOR HISTIDINE KINASE NREB"/>
    <property type="match status" value="1"/>
</dbReference>
<reference evidence="6 7" key="1">
    <citation type="journal article" date="2014" name="Genome Announc.">
        <title>Genome Sequence and Methylome of Soil Bacterium Gemmatirosa kalamazoonensis KBS708T, a Member of the Rarely Cultivated Gemmatimonadetes Phylum.</title>
        <authorList>
            <person name="Debruyn J.M."/>
            <person name="Radosevich M."/>
            <person name="Wommack K.E."/>
            <person name="Polson S.W."/>
            <person name="Hauser L.J."/>
            <person name="Fawaz M.N."/>
            <person name="Korlach J."/>
            <person name="Tsai Y.C."/>
        </authorList>
    </citation>
    <scope>NUCLEOTIDE SEQUENCE [LARGE SCALE GENOMIC DNA]</scope>
    <source>
        <strain evidence="6 7">KBS708</strain>
    </source>
</reference>
<dbReference type="InterPro" id="IPR050482">
    <property type="entry name" value="Sensor_HK_TwoCompSys"/>
</dbReference>
<dbReference type="InterPro" id="IPR005467">
    <property type="entry name" value="His_kinase_dom"/>
</dbReference>
<dbReference type="Pfam" id="PF13185">
    <property type="entry name" value="GAF_2"/>
    <property type="match status" value="2"/>
</dbReference>
<accession>W0RA20</accession>
<evidence type="ECO:0000313" key="7">
    <source>
        <dbReference type="Proteomes" id="UP000019151"/>
    </source>
</evidence>
<protein>
    <submittedName>
        <fullName evidence="6">Histidine kinase dimerization and phosphoacceptor region</fullName>
    </submittedName>
</protein>
<dbReference type="PROSITE" id="PS50109">
    <property type="entry name" value="HIS_KIN"/>
    <property type="match status" value="1"/>
</dbReference>
<dbReference type="GO" id="GO:0000155">
    <property type="term" value="F:phosphorelay sensor kinase activity"/>
    <property type="evidence" value="ECO:0007669"/>
    <property type="project" value="InterPro"/>
</dbReference>
<dbReference type="AlphaFoldDB" id="W0RA20"/>
<dbReference type="OrthoDB" id="9797605at2"/>
<dbReference type="SMART" id="SM00065">
    <property type="entry name" value="GAF"/>
    <property type="match status" value="2"/>
</dbReference>
<dbReference type="Gene3D" id="3.30.565.10">
    <property type="entry name" value="Histidine kinase-like ATPase, C-terminal domain"/>
    <property type="match status" value="1"/>
</dbReference>
<dbReference type="Gene3D" id="1.20.5.1930">
    <property type="match status" value="1"/>
</dbReference>
<dbReference type="GO" id="GO:0016020">
    <property type="term" value="C:membrane"/>
    <property type="evidence" value="ECO:0007669"/>
    <property type="project" value="InterPro"/>
</dbReference>
<evidence type="ECO:0000256" key="2">
    <source>
        <dbReference type="ARBA" id="ARBA00022777"/>
    </source>
</evidence>
<dbReference type="EMBL" id="CP007128">
    <property type="protein sequence ID" value="AHG87651.1"/>
    <property type="molecule type" value="Genomic_DNA"/>
</dbReference>
<dbReference type="InterPro" id="IPR011712">
    <property type="entry name" value="Sig_transdc_His_kin_sub3_dim/P"/>
</dbReference>
<dbReference type="HOGENOM" id="CLU_000445_20_12_0"/>
<dbReference type="InterPro" id="IPR003018">
    <property type="entry name" value="GAF"/>
</dbReference>
<dbReference type="SMART" id="SM00387">
    <property type="entry name" value="HATPase_c"/>
    <property type="match status" value="1"/>
</dbReference>
<dbReference type="GO" id="GO:0046983">
    <property type="term" value="F:protein dimerization activity"/>
    <property type="evidence" value="ECO:0007669"/>
    <property type="project" value="InterPro"/>
</dbReference>
<evidence type="ECO:0000259" key="5">
    <source>
        <dbReference type="PROSITE" id="PS50109"/>
    </source>
</evidence>
<dbReference type="STRING" id="861299.J421_0114"/>
<evidence type="ECO:0000256" key="3">
    <source>
        <dbReference type="ARBA" id="ARBA00023012"/>
    </source>
</evidence>
<evidence type="ECO:0000256" key="1">
    <source>
        <dbReference type="ARBA" id="ARBA00022679"/>
    </source>
</evidence>
<dbReference type="SUPFAM" id="SSF55781">
    <property type="entry name" value="GAF domain-like"/>
    <property type="match status" value="2"/>
</dbReference>
<feature type="domain" description="Histidine kinase" evidence="5">
    <location>
        <begin position="491"/>
        <end position="576"/>
    </location>
</feature>
<keyword evidence="3" id="KW-0902">Two-component regulatory system</keyword>
<gene>
    <name evidence="6" type="ORF">J421_0114</name>
</gene>
<dbReference type="KEGG" id="gba:J421_0114"/>
<organism evidence="6 7">
    <name type="scientific">Gemmatirosa kalamazoonensis</name>
    <dbReference type="NCBI Taxonomy" id="861299"/>
    <lineage>
        <taxon>Bacteria</taxon>
        <taxon>Pseudomonadati</taxon>
        <taxon>Gemmatimonadota</taxon>
        <taxon>Gemmatimonadia</taxon>
        <taxon>Gemmatimonadales</taxon>
        <taxon>Gemmatimonadaceae</taxon>
        <taxon>Gemmatirosa</taxon>
    </lineage>
</organism>
<dbReference type="RefSeq" id="WP_025409209.1">
    <property type="nucleotide sequence ID" value="NZ_CP007128.1"/>
</dbReference>
<dbReference type="SUPFAM" id="SSF55874">
    <property type="entry name" value="ATPase domain of HSP90 chaperone/DNA topoisomerase II/histidine kinase"/>
    <property type="match status" value="1"/>
</dbReference>
<dbReference type="InParanoid" id="W0RA20"/>
<dbReference type="Proteomes" id="UP000019151">
    <property type="component" value="Chromosome"/>
</dbReference>
<dbReference type="PANTHER" id="PTHR24421">
    <property type="entry name" value="NITRATE/NITRITE SENSOR PROTEIN NARX-RELATED"/>
    <property type="match status" value="1"/>
</dbReference>
<proteinExistence type="predicted"/>
<dbReference type="Gene3D" id="3.30.450.40">
    <property type="match status" value="2"/>
</dbReference>
<evidence type="ECO:0000313" key="6">
    <source>
        <dbReference type="EMBL" id="AHG87651.1"/>
    </source>
</evidence>
<dbReference type="Pfam" id="PF02518">
    <property type="entry name" value="HATPase_c"/>
    <property type="match status" value="1"/>
</dbReference>
<dbReference type="CDD" id="cd16917">
    <property type="entry name" value="HATPase_UhpB-NarQ-NarX-like"/>
    <property type="match status" value="1"/>
</dbReference>
<keyword evidence="7" id="KW-1185">Reference proteome</keyword>
<sequence>MPVPASALPVQRRRDPATPSGVRRGSREAQTLETLRAIVEEISGELDLRPLLTQLLVRACDLIGADRGTIGLFDPARGVVRTEAAHNMPPDEVGAEAAAGIGLAGAVLRDRQAVLSRYGDLPDPPQPALADDVVIGVPIVRRGEMIGVFGIGVQPPVPNDRLSRRDVATLEIFARHAAIAIENARRYAREQQRTERFALVARVGRIVAAGVRLDDVLQRAADAIHEILGYPNVAIPLLEPGDPPTLVVRAFGGDYKAMLAGEHRQPVTMGVMGAAAREARAVLVNDARCDPRYVPMSRSTGITAELAVPILAGGRVAGLVNVEGSGPFDDEDAATLTIVADQLAAAVENARLYEAAQRAAALEERQRIARDLHDSVTQTLFSLTLIAESLESAWRRDAAEGARRCGRLLELSGSALAEMRALLVELRPEVRVSDPLGGGEPPLARVAREGLAAALAHHLAELRRDRPALETSLDTARYGARRAPAPVEEALFRIAQEATANVVKHASAERLTVRLGRSRRGVRLTVTDDGAGFTPGDVRRGFGLLSMRERAERLGGRVRVQRARGGGTVVSAFVRT</sequence>
<feature type="region of interest" description="Disordered" evidence="4">
    <location>
        <begin position="1"/>
        <end position="28"/>
    </location>
</feature>
<dbReference type="InterPro" id="IPR036890">
    <property type="entry name" value="HATPase_C_sf"/>
</dbReference>
<name>W0RA20_9BACT</name>
<keyword evidence="2 6" id="KW-0418">Kinase</keyword>
<dbReference type="eggNOG" id="COG2203">
    <property type="taxonomic scope" value="Bacteria"/>
</dbReference>
<dbReference type="InterPro" id="IPR029016">
    <property type="entry name" value="GAF-like_dom_sf"/>
</dbReference>
<dbReference type="Pfam" id="PF07730">
    <property type="entry name" value="HisKA_3"/>
    <property type="match status" value="1"/>
</dbReference>
<evidence type="ECO:0000256" key="4">
    <source>
        <dbReference type="SAM" id="MobiDB-lite"/>
    </source>
</evidence>
<keyword evidence="1" id="KW-0808">Transferase</keyword>
<dbReference type="eggNOG" id="COG4585">
    <property type="taxonomic scope" value="Bacteria"/>
</dbReference>